<dbReference type="KEGG" id="csto:CGC58_01710"/>
<keyword evidence="1" id="KW-0732">Signal</keyword>
<dbReference type="Gene3D" id="3.30.70.2970">
    <property type="entry name" value="Protein of unknown function (DUF541), domain 2"/>
    <property type="match status" value="1"/>
</dbReference>
<dbReference type="GO" id="GO:0006974">
    <property type="term" value="P:DNA damage response"/>
    <property type="evidence" value="ECO:0007669"/>
    <property type="project" value="TreeGrafter"/>
</dbReference>
<accession>A0A250FVU9</accession>
<reference evidence="3" key="1">
    <citation type="submission" date="2017-06" db="EMBL/GenBank/DDBJ databases">
        <title>Capnocytophaga spp. assemblies.</title>
        <authorList>
            <person name="Gulvik C.A."/>
        </authorList>
    </citation>
    <scope>NUCLEOTIDE SEQUENCE [LARGE SCALE GENOMIC DNA]</scope>
    <source>
        <strain evidence="3">H2177</strain>
    </source>
</reference>
<dbReference type="RefSeq" id="WP_095894843.1">
    <property type="nucleotide sequence ID" value="NZ_BOPK01000006.1"/>
</dbReference>
<gene>
    <name evidence="2" type="ORF">CGC58_01710</name>
</gene>
<feature type="chain" id="PRO_5013100656" evidence="1">
    <location>
        <begin position="18"/>
        <end position="224"/>
    </location>
</feature>
<protein>
    <submittedName>
        <fullName evidence="2">SIMPL domain-containing protein</fullName>
    </submittedName>
</protein>
<sequence>MKPYLLLFSLVSTMISAQSIPTVSVTGEGIVYAKPDIVNISLSIENEGNDIKHLKQKNGETVAKVIQILTNELPLENFQTSHVSLTKHYDYNTKTYKYYISQGIKIKLEDISKYESLMEAIFEAGVNQIDNISFDVKNKENFLREARLAAVEDARQKALFYAVSLDQNIGKALSVSELSSGLTMPRSGEFIALAENTSSSKETLAVGNIAISAKINVSFELLKQ</sequence>
<dbReference type="EMBL" id="CP022387">
    <property type="protein sequence ID" value="ATA88565.1"/>
    <property type="molecule type" value="Genomic_DNA"/>
</dbReference>
<organism evidence="2 3">
    <name type="scientific">Capnocytophaga stomatis</name>
    <dbReference type="NCBI Taxonomy" id="1848904"/>
    <lineage>
        <taxon>Bacteria</taxon>
        <taxon>Pseudomonadati</taxon>
        <taxon>Bacteroidota</taxon>
        <taxon>Flavobacteriia</taxon>
        <taxon>Flavobacteriales</taxon>
        <taxon>Flavobacteriaceae</taxon>
        <taxon>Capnocytophaga</taxon>
    </lineage>
</organism>
<evidence type="ECO:0000256" key="1">
    <source>
        <dbReference type="SAM" id="SignalP"/>
    </source>
</evidence>
<evidence type="ECO:0000313" key="3">
    <source>
        <dbReference type="Proteomes" id="UP000217348"/>
    </source>
</evidence>
<dbReference type="Gene3D" id="3.30.110.170">
    <property type="entry name" value="Protein of unknown function (DUF541), domain 1"/>
    <property type="match status" value="1"/>
</dbReference>
<dbReference type="InterPro" id="IPR052022">
    <property type="entry name" value="26kDa_periplasmic_antigen"/>
</dbReference>
<evidence type="ECO:0000313" key="2">
    <source>
        <dbReference type="EMBL" id="ATA88565.1"/>
    </source>
</evidence>
<name>A0A250FVU9_9FLAO</name>
<dbReference type="PANTHER" id="PTHR34387:SF1">
    <property type="entry name" value="PERIPLASMIC IMMUNOGENIC PROTEIN"/>
    <property type="match status" value="1"/>
</dbReference>
<dbReference type="InterPro" id="IPR007497">
    <property type="entry name" value="SIMPL/DUF541"/>
</dbReference>
<proteinExistence type="predicted"/>
<dbReference type="Pfam" id="PF04402">
    <property type="entry name" value="SIMPL"/>
    <property type="match status" value="1"/>
</dbReference>
<feature type="signal peptide" evidence="1">
    <location>
        <begin position="1"/>
        <end position="17"/>
    </location>
</feature>
<dbReference type="OrthoDB" id="6021921at2"/>
<dbReference type="AlphaFoldDB" id="A0A250FVU9"/>
<dbReference type="Proteomes" id="UP000217348">
    <property type="component" value="Chromosome"/>
</dbReference>
<dbReference type="PANTHER" id="PTHR34387">
    <property type="entry name" value="SLR1258 PROTEIN"/>
    <property type="match status" value="1"/>
</dbReference>